<dbReference type="EMBL" id="VUMW01000009">
    <property type="protein sequence ID" value="MST79723.1"/>
    <property type="molecule type" value="Genomic_DNA"/>
</dbReference>
<proteinExistence type="predicted"/>
<dbReference type="SUPFAM" id="SSF69360">
    <property type="entry name" value="Cell wall binding repeat"/>
    <property type="match status" value="3"/>
</dbReference>
<dbReference type="Proteomes" id="UP000452141">
    <property type="component" value="Unassembled WGS sequence"/>
</dbReference>
<evidence type="ECO:0000313" key="4">
    <source>
        <dbReference type="Proteomes" id="UP000452141"/>
    </source>
</evidence>
<keyword evidence="1" id="KW-0677">Repeat</keyword>
<dbReference type="InterPro" id="IPR018337">
    <property type="entry name" value="Cell_wall/Cho-bd_repeat"/>
</dbReference>
<evidence type="ECO:0000256" key="2">
    <source>
        <dbReference type="PROSITE-ProRule" id="PRU00591"/>
    </source>
</evidence>
<dbReference type="PROSITE" id="PS51170">
    <property type="entry name" value="CW"/>
    <property type="match status" value="1"/>
</dbReference>
<evidence type="ECO:0000256" key="1">
    <source>
        <dbReference type="ARBA" id="ARBA00022737"/>
    </source>
</evidence>
<organism evidence="3 4">
    <name type="scientific">Lactobacillus equicursoris</name>
    <dbReference type="NCBI Taxonomy" id="420645"/>
    <lineage>
        <taxon>Bacteria</taxon>
        <taxon>Bacillati</taxon>
        <taxon>Bacillota</taxon>
        <taxon>Bacilli</taxon>
        <taxon>Lactobacillales</taxon>
        <taxon>Lactobacillaceae</taxon>
        <taxon>Lactobacillus</taxon>
    </lineage>
</organism>
<protein>
    <submittedName>
        <fullName evidence="3">Uncharacterized protein</fullName>
    </submittedName>
</protein>
<dbReference type="Gene3D" id="2.10.270.10">
    <property type="entry name" value="Cholin Binding"/>
    <property type="match status" value="7"/>
</dbReference>
<name>A0A844FN81_9LACO</name>
<feature type="repeat" description="Cell wall-binding" evidence="2">
    <location>
        <begin position="16"/>
        <end position="35"/>
    </location>
</feature>
<evidence type="ECO:0000313" key="3">
    <source>
        <dbReference type="EMBL" id="MST79723.1"/>
    </source>
</evidence>
<sequence length="636" mass="72746">MSNSWYYFDKQNANAYTNWHNINKNWYYFDPQNANAYTGLHYINKNWYYFDDQNANALTGLQEIGDDQYDFDTTNANALTGWQNIKDFWNGKWDSNAVYNTPGQWYYDKEKKLWNYYKGAGRSVLDLAQAEMLTINGKNCYFDWGSKLIQNDKYLYDGHYYYADNNGYMVFDKWVDTNTHKVYSRKDKDRGLIPLNASLMYVNKDGTLAGLEVKIIDGNQYHFTILNLMDANTIYSVGGKDYYAGQDGITVASQWNGVNHGLNWIYSKADMTLANSEVCTINGKKYYFDDKDYLLENGTYTADGKTYYAGKDGSTVSNQWNKLGVYWIYSKKDGSLAKDEVITIDGKQYRFDSDCHMLQDSMYYIGSKKYYAGTDGVTAVGKWNHIKGLYWIYSKADGTLAKDEALTIDHKQYKFDSDAHMLQNAVYSIGSQSYYAGQDGSAVTNQWNNVAGGYRIYSKADSTLAKSEVLTLGNYTYYFDYDGHLLQNGEYSIGSKRYYVDADGHTVYKTWHTTGDNTRYSKVDGTLANNELLTIDGKRYCFNSDNDLVRNNRWDIDSKAYYMDKDGVVVTNQWITINGAKNYAQADGTLLKSAVAVIGGKKYVFNWNCALVRNDTYSIDGITYTTNADGVVISES</sequence>
<reference evidence="3 4" key="1">
    <citation type="submission" date="2019-08" db="EMBL/GenBank/DDBJ databases">
        <title>In-depth cultivation of the pig gut microbiome towards novel bacterial diversity and tailored functional studies.</title>
        <authorList>
            <person name="Wylensek D."/>
            <person name="Hitch T.C.A."/>
            <person name="Clavel T."/>
        </authorList>
    </citation>
    <scope>NUCLEOTIDE SEQUENCE [LARGE SCALE GENOMIC DNA]</scope>
    <source>
        <strain evidence="3 4">WCA-470BD-2E</strain>
    </source>
</reference>
<accession>A0A844FN81</accession>
<gene>
    <name evidence="3" type="ORF">FYJ61_04390</name>
</gene>
<comment type="caution">
    <text evidence="3">The sequence shown here is derived from an EMBL/GenBank/DDBJ whole genome shotgun (WGS) entry which is preliminary data.</text>
</comment>
<dbReference type="AlphaFoldDB" id="A0A844FN81"/>